<dbReference type="PRINTS" id="PR00469">
    <property type="entry name" value="PNDRDTASEII"/>
</dbReference>
<dbReference type="PRINTS" id="PR00368">
    <property type="entry name" value="FADPNR"/>
</dbReference>
<dbReference type="InterPro" id="IPR023753">
    <property type="entry name" value="FAD/NAD-binding_dom"/>
</dbReference>
<dbReference type="GO" id="GO:0016491">
    <property type="term" value="F:oxidoreductase activity"/>
    <property type="evidence" value="ECO:0007669"/>
    <property type="project" value="UniProtKB-KW"/>
</dbReference>
<dbReference type="PANTHER" id="PTHR48105">
    <property type="entry name" value="THIOREDOXIN REDUCTASE 1-RELATED-RELATED"/>
    <property type="match status" value="1"/>
</dbReference>
<accession>A0A6B8RS81</accession>
<organism evidence="6 7">
    <name type="scientific">Paenibacillus psychroresistens</name>
    <dbReference type="NCBI Taxonomy" id="1778678"/>
    <lineage>
        <taxon>Bacteria</taxon>
        <taxon>Bacillati</taxon>
        <taxon>Bacillota</taxon>
        <taxon>Bacilli</taxon>
        <taxon>Bacillales</taxon>
        <taxon>Paenibacillaceae</taxon>
        <taxon>Paenibacillus</taxon>
    </lineage>
</organism>
<dbReference type="EMBL" id="CP034235">
    <property type="protein sequence ID" value="QGQ98098.1"/>
    <property type="molecule type" value="Genomic_DNA"/>
</dbReference>
<dbReference type="Pfam" id="PF07992">
    <property type="entry name" value="Pyr_redox_2"/>
    <property type="match status" value="1"/>
</dbReference>
<dbReference type="AlphaFoldDB" id="A0A6B8RS81"/>
<reference evidence="7" key="1">
    <citation type="submission" date="2018-11" db="EMBL/GenBank/DDBJ databases">
        <title>Complete genome sequence of Paenibacillus sp. ML311-T8.</title>
        <authorList>
            <person name="Nam Y.-D."/>
            <person name="Kang J."/>
            <person name="Chung W.-H."/>
            <person name="Park Y.S."/>
        </authorList>
    </citation>
    <scope>NUCLEOTIDE SEQUENCE [LARGE SCALE GENOMIC DNA]</scope>
    <source>
        <strain evidence="7">ML311-T8</strain>
    </source>
</reference>
<dbReference type="KEGG" id="ppsc:EHS13_26025"/>
<dbReference type="SUPFAM" id="SSF51905">
    <property type="entry name" value="FAD/NAD(P)-binding domain"/>
    <property type="match status" value="1"/>
</dbReference>
<dbReference type="InterPro" id="IPR036188">
    <property type="entry name" value="FAD/NAD-bd_sf"/>
</dbReference>
<evidence type="ECO:0000313" key="6">
    <source>
        <dbReference type="EMBL" id="QGQ98098.1"/>
    </source>
</evidence>
<evidence type="ECO:0000256" key="2">
    <source>
        <dbReference type="ARBA" id="ARBA00011738"/>
    </source>
</evidence>
<protein>
    <submittedName>
        <fullName evidence="6">NAD(P)/FAD-dependent oxidoreductase</fullName>
    </submittedName>
</protein>
<evidence type="ECO:0000256" key="4">
    <source>
        <dbReference type="ARBA" id="ARBA00023002"/>
    </source>
</evidence>
<dbReference type="RefSeq" id="WP_155703195.1">
    <property type="nucleotide sequence ID" value="NZ_CP034235.1"/>
</dbReference>
<dbReference type="Proteomes" id="UP000426246">
    <property type="component" value="Chromosome"/>
</dbReference>
<comment type="cofactor">
    <cofactor evidence="1">
        <name>FAD</name>
        <dbReference type="ChEBI" id="CHEBI:57692"/>
    </cofactor>
</comment>
<dbReference type="OrthoDB" id="9806179at2"/>
<evidence type="ECO:0000313" key="7">
    <source>
        <dbReference type="Proteomes" id="UP000426246"/>
    </source>
</evidence>
<gene>
    <name evidence="6" type="ORF">EHS13_26025</name>
</gene>
<evidence type="ECO:0000256" key="3">
    <source>
        <dbReference type="ARBA" id="ARBA00022630"/>
    </source>
</evidence>
<keyword evidence="3" id="KW-0285">Flavoprotein</keyword>
<comment type="subunit">
    <text evidence="2">Homodimer.</text>
</comment>
<keyword evidence="7" id="KW-1185">Reference proteome</keyword>
<proteinExistence type="predicted"/>
<name>A0A6B8RS81_9BACL</name>
<keyword evidence="4" id="KW-0560">Oxidoreductase</keyword>
<evidence type="ECO:0000256" key="1">
    <source>
        <dbReference type="ARBA" id="ARBA00001974"/>
    </source>
</evidence>
<dbReference type="InterPro" id="IPR050097">
    <property type="entry name" value="Ferredoxin-NADP_redctase_2"/>
</dbReference>
<sequence>MDYECIIIGGGIAGLQAAIQLGRYEHHVLIIDKGYGRSTVCQCYHNLLGWPDGISGMELRRLGREHAAKYGVNFVEAEVDIVEKTANGFVVKVMQDISQEHTCRTLLLATGVMEQFPPFSGLVPCLGLTVYTCPDCDSFEIINRKTIVMGSGEVGAAMAITLLSRTDAITYINHDKRPLQPKTMDKLLAKGIIYIAEPIETLLTAGEGQFIGVTLITGQEIHGERAFIAFGGNQVNTALAKQLGIERLENKHIVTDPRSKMTSVRNVWAAGDNAVHSELVSVAMGEGSQSAIWIHKALQEMENLSL</sequence>
<dbReference type="Gene3D" id="3.50.50.60">
    <property type="entry name" value="FAD/NAD(P)-binding domain"/>
    <property type="match status" value="2"/>
</dbReference>
<feature type="domain" description="FAD/NAD(P)-binding" evidence="5">
    <location>
        <begin position="4"/>
        <end position="287"/>
    </location>
</feature>
<evidence type="ECO:0000259" key="5">
    <source>
        <dbReference type="Pfam" id="PF07992"/>
    </source>
</evidence>